<evidence type="ECO:0000313" key="3">
    <source>
        <dbReference type="EMBL" id="OSX76055.1"/>
    </source>
</evidence>
<gene>
    <name evidence="3" type="ORF">BU14_0208s0013</name>
</gene>
<evidence type="ECO:0000259" key="2">
    <source>
        <dbReference type="PROSITE" id="PS51387"/>
    </source>
</evidence>
<dbReference type="InterPro" id="IPR016166">
    <property type="entry name" value="FAD-bd_PCMH"/>
</dbReference>
<accession>A0A1X6P5M5</accession>
<dbReference type="EMBL" id="KV918881">
    <property type="protein sequence ID" value="OSX76055.1"/>
    <property type="molecule type" value="Genomic_DNA"/>
</dbReference>
<dbReference type="Gene3D" id="3.30.465.10">
    <property type="match status" value="1"/>
</dbReference>
<dbReference type="InterPro" id="IPR006094">
    <property type="entry name" value="Oxid_FAD_bind_N"/>
</dbReference>
<protein>
    <recommendedName>
        <fullName evidence="2">FAD-binding PCMH-type domain-containing protein</fullName>
    </recommendedName>
</protein>
<dbReference type="PANTHER" id="PTHR43762">
    <property type="entry name" value="L-GULONOLACTONE OXIDASE"/>
    <property type="match status" value="1"/>
</dbReference>
<dbReference type="Proteomes" id="UP000218209">
    <property type="component" value="Unassembled WGS sequence"/>
</dbReference>
<keyword evidence="4" id="KW-1185">Reference proteome</keyword>
<dbReference type="AlphaFoldDB" id="A0A1X6P5M5"/>
<evidence type="ECO:0000256" key="1">
    <source>
        <dbReference type="SAM" id="MobiDB-lite"/>
    </source>
</evidence>
<name>A0A1X6P5M5_PORUM</name>
<sequence length="119" mass="12613">MSLRTRPLTCRPTHPSPPTFRPPTSSGHPSYPLRQVVVATCLADIQAAIRDARVAGQRVRAVARAHTWSDVFVDDGDVLVDVSALNAITAFDAAARTVTVQAGVTTADLIPLQLESGLA</sequence>
<proteinExistence type="predicted"/>
<reference evidence="3 4" key="1">
    <citation type="submission" date="2017-03" db="EMBL/GenBank/DDBJ databases">
        <title>WGS assembly of Porphyra umbilicalis.</title>
        <authorList>
            <person name="Brawley S.H."/>
            <person name="Blouin N.A."/>
            <person name="Ficko-Blean E."/>
            <person name="Wheeler G.L."/>
            <person name="Lohr M."/>
            <person name="Goodson H.V."/>
            <person name="Jenkins J.W."/>
            <person name="Blaby-Haas C.E."/>
            <person name="Helliwell K.E."/>
            <person name="Chan C."/>
            <person name="Marriage T."/>
            <person name="Bhattacharya D."/>
            <person name="Klein A.S."/>
            <person name="Badis Y."/>
            <person name="Brodie J."/>
            <person name="Cao Y."/>
            <person name="Collen J."/>
            <person name="Dittami S.M."/>
            <person name="Gachon C.M."/>
            <person name="Green B.R."/>
            <person name="Karpowicz S."/>
            <person name="Kim J.W."/>
            <person name="Kudahl U."/>
            <person name="Lin S."/>
            <person name="Michel G."/>
            <person name="Mittag M."/>
            <person name="Olson B.J."/>
            <person name="Pangilinan J."/>
            <person name="Peng Y."/>
            <person name="Qiu H."/>
            <person name="Shu S."/>
            <person name="Singer J.T."/>
            <person name="Smith A.G."/>
            <person name="Sprecher B.N."/>
            <person name="Wagner V."/>
            <person name="Wang W."/>
            <person name="Wang Z.-Y."/>
            <person name="Yan J."/>
            <person name="Yarish C."/>
            <person name="Zoeuner-Riek S."/>
            <person name="Zhuang Y."/>
            <person name="Zou Y."/>
            <person name="Lindquist E.A."/>
            <person name="Grimwood J."/>
            <person name="Barry K."/>
            <person name="Rokhsar D.S."/>
            <person name="Schmutz J."/>
            <person name="Stiller J.W."/>
            <person name="Grossman A.R."/>
            <person name="Prochnik S.E."/>
        </authorList>
    </citation>
    <scope>NUCLEOTIDE SEQUENCE [LARGE SCALE GENOMIC DNA]</scope>
    <source>
        <strain evidence="3">4086291</strain>
    </source>
</reference>
<organism evidence="3 4">
    <name type="scientific">Porphyra umbilicalis</name>
    <name type="common">Purple laver</name>
    <name type="synonym">Red alga</name>
    <dbReference type="NCBI Taxonomy" id="2786"/>
    <lineage>
        <taxon>Eukaryota</taxon>
        <taxon>Rhodophyta</taxon>
        <taxon>Bangiophyceae</taxon>
        <taxon>Bangiales</taxon>
        <taxon>Bangiaceae</taxon>
        <taxon>Porphyra</taxon>
    </lineage>
</organism>
<dbReference type="Pfam" id="PF01565">
    <property type="entry name" value="FAD_binding_4"/>
    <property type="match status" value="1"/>
</dbReference>
<dbReference type="GO" id="GO:0071949">
    <property type="term" value="F:FAD binding"/>
    <property type="evidence" value="ECO:0007669"/>
    <property type="project" value="InterPro"/>
</dbReference>
<feature type="region of interest" description="Disordered" evidence="1">
    <location>
        <begin position="1"/>
        <end position="29"/>
    </location>
</feature>
<dbReference type="GO" id="GO:0016899">
    <property type="term" value="F:oxidoreductase activity, acting on the CH-OH group of donors, oxygen as acceptor"/>
    <property type="evidence" value="ECO:0007669"/>
    <property type="project" value="InterPro"/>
</dbReference>
<evidence type="ECO:0000313" key="4">
    <source>
        <dbReference type="Proteomes" id="UP000218209"/>
    </source>
</evidence>
<dbReference type="InterPro" id="IPR010031">
    <property type="entry name" value="FAD_lactone_oxidase-like"/>
</dbReference>
<dbReference type="InterPro" id="IPR016169">
    <property type="entry name" value="FAD-bd_PCMH_sub2"/>
</dbReference>
<feature type="non-terminal residue" evidence="3">
    <location>
        <position position="119"/>
    </location>
</feature>
<dbReference type="SUPFAM" id="SSF56176">
    <property type="entry name" value="FAD-binding/transporter-associated domain-like"/>
    <property type="match status" value="1"/>
</dbReference>
<dbReference type="InterPro" id="IPR036318">
    <property type="entry name" value="FAD-bd_PCMH-like_sf"/>
</dbReference>
<feature type="domain" description="FAD-binding PCMH-type" evidence="2">
    <location>
        <begin position="28"/>
        <end position="119"/>
    </location>
</feature>
<dbReference type="PROSITE" id="PS51387">
    <property type="entry name" value="FAD_PCMH"/>
    <property type="match status" value="1"/>
</dbReference>
<dbReference type="PANTHER" id="PTHR43762:SF1">
    <property type="entry name" value="D-ARABINONO-1,4-LACTONE OXIDASE"/>
    <property type="match status" value="1"/>
</dbReference>